<proteinExistence type="predicted"/>
<organism evidence="2 3">
    <name type="scientific">Fusarium oxysporum f. sp. rapae</name>
    <dbReference type="NCBI Taxonomy" id="485398"/>
    <lineage>
        <taxon>Eukaryota</taxon>
        <taxon>Fungi</taxon>
        <taxon>Dikarya</taxon>
        <taxon>Ascomycota</taxon>
        <taxon>Pezizomycotina</taxon>
        <taxon>Sordariomycetes</taxon>
        <taxon>Hypocreomycetidae</taxon>
        <taxon>Hypocreales</taxon>
        <taxon>Nectriaceae</taxon>
        <taxon>Fusarium</taxon>
        <taxon>Fusarium oxysporum species complex</taxon>
    </lineage>
</organism>
<feature type="chain" id="PRO_5035291743" evidence="1">
    <location>
        <begin position="18"/>
        <end position="101"/>
    </location>
</feature>
<comment type="caution">
    <text evidence="2">The sequence shown here is derived from an EMBL/GenBank/DDBJ whole genome shotgun (WGS) entry which is preliminary data.</text>
</comment>
<sequence>MRVEFLVLATAVTTAAAKDHSRHNCCTQTYKDGRRFYDQDLTVNTCKRFYGNRADVVDGTCKQRSGINIDGDDFNSHCQIEGYDYMGYTDYRIGAGYRGSC</sequence>
<name>A0A8J5TXN8_FUSOX</name>
<feature type="signal peptide" evidence="1">
    <location>
        <begin position="1"/>
        <end position="17"/>
    </location>
</feature>
<evidence type="ECO:0000313" key="3">
    <source>
        <dbReference type="Proteomes" id="UP000694050"/>
    </source>
</evidence>
<evidence type="ECO:0000256" key="1">
    <source>
        <dbReference type="SAM" id="SignalP"/>
    </source>
</evidence>
<dbReference type="Proteomes" id="UP000694050">
    <property type="component" value="Unassembled WGS sequence"/>
</dbReference>
<keyword evidence="1" id="KW-0732">Signal</keyword>
<dbReference type="AlphaFoldDB" id="A0A8J5TXN8"/>
<accession>A0A8J5TXN8</accession>
<gene>
    <name evidence="2" type="ORF">Forpe1208_v016674</name>
</gene>
<dbReference type="EMBL" id="JAELUQ010000015">
    <property type="protein sequence ID" value="KAG7403477.1"/>
    <property type="molecule type" value="Genomic_DNA"/>
</dbReference>
<protein>
    <submittedName>
        <fullName evidence="2">Uncharacterized protein</fullName>
    </submittedName>
</protein>
<evidence type="ECO:0000313" key="2">
    <source>
        <dbReference type="EMBL" id="KAG7403477.1"/>
    </source>
</evidence>
<reference evidence="2" key="1">
    <citation type="submission" date="2021-04" db="EMBL/GenBank/DDBJ databases">
        <title>First draft genome resource for Brassicaceae pathogens Fusarium oxysporum f. sp. raphani and Fusarium oxysporum f. sp. rapae.</title>
        <authorList>
            <person name="Asai S."/>
        </authorList>
    </citation>
    <scope>NUCLEOTIDE SEQUENCE</scope>
    <source>
        <strain evidence="2">Tf1208</strain>
    </source>
</reference>